<feature type="domain" description="BLOC-2 complex member HPS3 N-terminal" evidence="1">
    <location>
        <begin position="5"/>
        <end position="220"/>
    </location>
</feature>
<protein>
    <recommendedName>
        <fullName evidence="5">BLOC-2 complex member HPS3 N-terminal domain-containing protein</fullName>
    </recommendedName>
</protein>
<dbReference type="InterPro" id="IPR029438">
    <property type="entry name" value="HPS3_C"/>
</dbReference>
<evidence type="ECO:0000313" key="4">
    <source>
        <dbReference type="Proteomes" id="UP000318571"/>
    </source>
</evidence>
<evidence type="ECO:0000259" key="1">
    <source>
        <dbReference type="Pfam" id="PF14761"/>
    </source>
</evidence>
<dbReference type="OMA" id="CIPYYKM"/>
<dbReference type="InterPro" id="IPR029437">
    <property type="entry name" value="HPS3_N"/>
</dbReference>
<sequence length="1190" mass="132189">MVRMISVHHFSKQDTSECPAPSAMVMAGSTTLVLATDLQVLEVRDLEAHSRVTHSFQTIDRVHDILHCPVGNYLATLEGFPGDPGASVRVYLNWHDLKVNNAPIKPRIASHVTPSSQNNGPVFVDMIEFPQRDCPHQIAVCSSTGNLIVGAANLLIVYKFVTKVHEVTKSSFVDFHECFHVFHNFVPKEIGLCEDVIACLSANEIHVFKVKISDTTATHSNGSSSLDDERNLRSISVYSFTSDSEPNSMLLEGVARRSSISGDDTDSERDGSVSFCKSGSKIKNITQARQQDSENGEAHLEGYVGNVKLHPNHRFFNDPNLSMIHIPEIEAANRENNSLINAPKILEETLGPCSAPADRPTTIKYIHHHVDPGARGGDFEAECVTLVHCRLTKSEEGHDQFKNLNIKPVFWREYRVRKSMGATASIPTSSNGSSLGPSFNVIQHPLQSMFHVHLMSITTCFTSQNEGYLYHVPGHLRKPGKGCGIQRIATYPFTSPVGQIVLEPTLLHALTDAGLETFTLRSGYHTVLEAENVNNKTCACPLTDDNPICLVGLRPFIGAKLLKVSDSRLVILARNDGSAGLATSPLSLRAPTQMGEEVARTNKSQDNHLKWTLYSLTLPSHAGFHQDLMQLANMNKTISPQGYFQLLSEGHIALRASLHHLSWALATSKNLKSVQDKLTQTKENYETSCMELADYYLTSEDEQEWKQALPYYRMSGKNMVEILDHVKKTFPDEENSPLRPGVVHYVTEVVLRPTKTERDLDANLADVVIELLGKGSLETLAHIVLKSPTFRGFKTMKIFKFFQEAFKQDVLGAEHNAKLVLAFAVLSVDMNQTQAIHDILLQSRHSIAVALSDILIENQEMLLDTSSGSEGMVDNFSDLALLIRDTCPEMFMEVLVSLIKGRVFTLSTILQLFIGSFVSMSNIVGEATQNTAMLQLFLETYFTEELGDLERIQLDIEQEQAVQTLIRSYLTSLSVPVRFGDKNIDTDMFGNRMEFLDKLPPFKDDGSSAKESLEEVDSPEFWCQNSLLKLQSILCCASLALPSCKRTVLSFLEMYPKIVGANALRILSSDSSTAIPILAKDHPGIVLPYSKEVTLSLEDWQLVLQCLQDQLNSDVDHPMHEGWYSAMQEVLDHLAQTLTLDDFLHILPGGPHANEEFQGFIQMCGKNQQANEIQNLIVATGHKLLSTLTL</sequence>
<dbReference type="EMBL" id="VCGU01000005">
    <property type="protein sequence ID" value="TRY75729.1"/>
    <property type="molecule type" value="Genomic_DNA"/>
</dbReference>
<dbReference type="InterPro" id="IPR017216">
    <property type="entry name" value="HPS3"/>
</dbReference>
<dbReference type="OrthoDB" id="10255480at2759"/>
<comment type="caution">
    <text evidence="3">The sequence shown here is derived from an EMBL/GenBank/DDBJ whole genome shotgun (WGS) entry which is preliminary data.</text>
</comment>
<dbReference type="Pfam" id="PF14763">
    <property type="entry name" value="HPS3_C"/>
    <property type="match status" value="1"/>
</dbReference>
<dbReference type="Proteomes" id="UP000318571">
    <property type="component" value="Chromosome 2"/>
</dbReference>
<dbReference type="AlphaFoldDB" id="A0A553PDI1"/>
<gene>
    <name evidence="3" type="ORF">TCAL_09858</name>
</gene>
<evidence type="ECO:0000313" key="3">
    <source>
        <dbReference type="EMBL" id="TRY75729.1"/>
    </source>
</evidence>
<evidence type="ECO:0008006" key="5">
    <source>
        <dbReference type="Google" id="ProtNLM"/>
    </source>
</evidence>
<proteinExistence type="predicted"/>
<organism evidence="3 4">
    <name type="scientific">Tigriopus californicus</name>
    <name type="common">Marine copepod</name>
    <dbReference type="NCBI Taxonomy" id="6832"/>
    <lineage>
        <taxon>Eukaryota</taxon>
        <taxon>Metazoa</taxon>
        <taxon>Ecdysozoa</taxon>
        <taxon>Arthropoda</taxon>
        <taxon>Crustacea</taxon>
        <taxon>Multicrustacea</taxon>
        <taxon>Hexanauplia</taxon>
        <taxon>Copepoda</taxon>
        <taxon>Harpacticoida</taxon>
        <taxon>Harpacticidae</taxon>
        <taxon>Tigriopus</taxon>
    </lineage>
</organism>
<dbReference type="STRING" id="6832.A0A553PDI1"/>
<dbReference type="Pfam" id="PF14761">
    <property type="entry name" value="HPS3_N"/>
    <property type="match status" value="1"/>
</dbReference>
<name>A0A553PDI1_TIGCA</name>
<reference evidence="3 4" key="1">
    <citation type="journal article" date="2018" name="Nat. Ecol. Evol.">
        <title>Genomic signatures of mitonuclear coevolution across populations of Tigriopus californicus.</title>
        <authorList>
            <person name="Barreto F.S."/>
            <person name="Watson E.T."/>
            <person name="Lima T.G."/>
            <person name="Willett C.S."/>
            <person name="Edmands S."/>
            <person name="Li W."/>
            <person name="Burton R.S."/>
        </authorList>
    </citation>
    <scope>NUCLEOTIDE SEQUENCE [LARGE SCALE GENOMIC DNA]</scope>
    <source>
        <strain evidence="3 4">San Diego</strain>
    </source>
</reference>
<dbReference type="GO" id="GO:0005737">
    <property type="term" value="C:cytoplasm"/>
    <property type="evidence" value="ECO:0007669"/>
    <property type="project" value="TreeGrafter"/>
</dbReference>
<feature type="domain" description="BLOC-2 complex member HPS3 C-terminal" evidence="2">
    <location>
        <begin position="626"/>
        <end position="901"/>
    </location>
</feature>
<evidence type="ECO:0000259" key="2">
    <source>
        <dbReference type="Pfam" id="PF14763"/>
    </source>
</evidence>
<accession>A0A553PDI1</accession>
<dbReference type="PANTHER" id="PTHR28633">
    <property type="entry name" value="HERMANSKY-PUDLAK SYNDROME 3 PROTEIN"/>
    <property type="match status" value="1"/>
</dbReference>
<dbReference type="PANTHER" id="PTHR28633:SF1">
    <property type="entry name" value="BLOC-2 COMPLEX MEMBER HPS3"/>
    <property type="match status" value="1"/>
</dbReference>
<keyword evidence="4" id="KW-1185">Reference proteome</keyword>